<name>A0A847J2Q5_9LACT</name>
<protein>
    <submittedName>
        <fullName evidence="2">Recombinase</fullName>
    </submittedName>
</protein>
<dbReference type="InterPro" id="IPR011109">
    <property type="entry name" value="DNA_bind_recombinase_dom"/>
</dbReference>
<accession>A0A847J2Q5</accession>
<comment type="caution">
    <text evidence="2">The sequence shown here is derived from an EMBL/GenBank/DDBJ whole genome shotgun (WGS) entry which is preliminary data.</text>
</comment>
<sequence>MKHIPYGYKIVAGIAEVNEPNARQVKMLFARFLKGESLAIASKNCSLNFSHSQIGRMLENIAYCGGEFYPAIVSTEVFEQVQEERLKRATKLGRLDKAKPKVLLDVPTKFKMSDCQHKYDNPFDQAEYIYSLIESEVNCDDE</sequence>
<dbReference type="PROSITE" id="PS51737">
    <property type="entry name" value="RECOMBINASE_DNA_BIND"/>
    <property type="match status" value="1"/>
</dbReference>
<evidence type="ECO:0000259" key="1">
    <source>
        <dbReference type="PROSITE" id="PS51737"/>
    </source>
</evidence>
<feature type="domain" description="Recombinase" evidence="1">
    <location>
        <begin position="5"/>
        <end position="92"/>
    </location>
</feature>
<evidence type="ECO:0000313" key="3">
    <source>
        <dbReference type="Proteomes" id="UP000559962"/>
    </source>
</evidence>
<dbReference type="GO" id="GO:0003677">
    <property type="term" value="F:DNA binding"/>
    <property type="evidence" value="ECO:0007669"/>
    <property type="project" value="InterPro"/>
</dbReference>
<dbReference type="InterPro" id="IPR038109">
    <property type="entry name" value="DNA_bind_recomb_sf"/>
</dbReference>
<evidence type="ECO:0000313" key="2">
    <source>
        <dbReference type="EMBL" id="NLH35196.1"/>
    </source>
</evidence>
<organism evidence="2 3">
    <name type="scientific">Pseudolactococcus chungangensis</name>
    <dbReference type="NCBI Taxonomy" id="451457"/>
    <lineage>
        <taxon>Bacteria</taxon>
        <taxon>Bacillati</taxon>
        <taxon>Bacillota</taxon>
        <taxon>Bacilli</taxon>
        <taxon>Lactobacillales</taxon>
        <taxon>Streptococcaceae</taxon>
        <taxon>Pseudolactococcus</taxon>
    </lineage>
</organism>
<dbReference type="Pfam" id="PF07508">
    <property type="entry name" value="Recombinase"/>
    <property type="match status" value="1"/>
</dbReference>
<gene>
    <name evidence="2" type="ORF">GX453_04110</name>
</gene>
<proteinExistence type="predicted"/>
<dbReference type="AlphaFoldDB" id="A0A847J2Q5"/>
<dbReference type="GO" id="GO:0000150">
    <property type="term" value="F:DNA strand exchange activity"/>
    <property type="evidence" value="ECO:0007669"/>
    <property type="project" value="InterPro"/>
</dbReference>
<dbReference type="Gene3D" id="3.90.1750.20">
    <property type="entry name" value="Putative Large Serine Recombinase, Chain B, Domain 2"/>
    <property type="match status" value="1"/>
</dbReference>
<dbReference type="Proteomes" id="UP000559962">
    <property type="component" value="Unassembled WGS sequence"/>
</dbReference>
<reference evidence="2 3" key="1">
    <citation type="journal article" date="2020" name="Biotechnol. Biofuels">
        <title>New insights from the biogas microbiome by comprehensive genome-resolved metagenomics of nearly 1600 species originating from multiple anaerobic digesters.</title>
        <authorList>
            <person name="Campanaro S."/>
            <person name="Treu L."/>
            <person name="Rodriguez-R L.M."/>
            <person name="Kovalovszki A."/>
            <person name="Ziels R.M."/>
            <person name="Maus I."/>
            <person name="Zhu X."/>
            <person name="Kougias P.G."/>
            <person name="Basile A."/>
            <person name="Luo G."/>
            <person name="Schluter A."/>
            <person name="Konstantinidis K.T."/>
            <person name="Angelidaki I."/>
        </authorList>
    </citation>
    <scope>NUCLEOTIDE SEQUENCE [LARGE SCALE GENOMIC DNA]</scope>
    <source>
        <strain evidence="2">AS27yjCOA_61</strain>
    </source>
</reference>
<dbReference type="EMBL" id="JAAYVO010000052">
    <property type="protein sequence ID" value="NLH35196.1"/>
    <property type="molecule type" value="Genomic_DNA"/>
</dbReference>